<dbReference type="SUPFAM" id="SSF53474">
    <property type="entry name" value="alpha/beta-Hydrolases"/>
    <property type="match status" value="1"/>
</dbReference>
<dbReference type="InterPro" id="IPR013094">
    <property type="entry name" value="AB_hydrolase_3"/>
</dbReference>
<evidence type="ECO:0000256" key="1">
    <source>
        <dbReference type="ARBA" id="ARBA00022801"/>
    </source>
</evidence>
<keyword evidence="3" id="KW-0614">Plasmid</keyword>
<dbReference type="PANTHER" id="PTHR48081:SF8">
    <property type="entry name" value="ALPHA_BETA HYDROLASE FOLD-3 DOMAIN-CONTAINING PROTEIN-RELATED"/>
    <property type="match status" value="1"/>
</dbReference>
<dbReference type="OrthoDB" id="9806180at2"/>
<reference evidence="3 4" key="1">
    <citation type="journal article" date="2014" name="BMC Genomics">
        <title>Architecture and functions of a multipartite genome of the methylotrophic bacterium Paracoccus aminophilus JCM 7686, containing primary and secondary chromids.</title>
        <authorList>
            <person name="Dziewit L."/>
            <person name="Czarnecki J."/>
            <person name="Wibberg D."/>
            <person name="Radlinska M."/>
            <person name="Mrozek P."/>
            <person name="Szymczak M."/>
            <person name="Schluter A."/>
            <person name="Puhler A."/>
            <person name="Bartosik D."/>
        </authorList>
    </citation>
    <scope>NUCLEOTIDE SEQUENCE [LARGE SCALE GENOMIC DNA]</scope>
    <source>
        <strain evidence="3">JCM 7686</strain>
        <plasmid evidence="4">Plasmid pAMI6</plasmid>
    </source>
</reference>
<dbReference type="PANTHER" id="PTHR48081">
    <property type="entry name" value="AB HYDROLASE SUPERFAMILY PROTEIN C4A8.06C"/>
    <property type="match status" value="1"/>
</dbReference>
<dbReference type="KEGG" id="pami:JCM7686_pAMI6p087"/>
<geneLocation type="plasmid" evidence="3 4">
    <name>pAMI6</name>
</geneLocation>
<dbReference type="GO" id="GO:0004806">
    <property type="term" value="F:triacylglycerol lipase activity"/>
    <property type="evidence" value="ECO:0007669"/>
    <property type="project" value="UniProtKB-EC"/>
</dbReference>
<keyword evidence="4" id="KW-1185">Reference proteome</keyword>
<dbReference type="PATRIC" id="fig|1367847.3.peg.4392"/>
<dbReference type="Proteomes" id="UP000015480">
    <property type="component" value="Plasmid pAMI6"/>
</dbReference>
<sequence length="312" mass="33528">MTTKITDPQVLEFIRLSEEAYPAEANEASAAENRRFYNEMCARFHRGRPEGLRVSDRRIAGVPCRVYGTETPVVVLYAHGGGYVVGGLDSHDDICAEIADATGLQVVAVDYRLAPEYRYPSQIGDLGAVWEALDRPGVVVGDSAGGSLVAALCLSQRARGRMPLGQVLIYPGLGGDGTAPSYHENAEAPMLRTSDLEVYRDALMGDQKATELSAPLTATELAGLAPAFIVSADVDPLRDDARDYAAKLKAAGVAAIWRNELQLPHSYLRARGTSDRARRSFSAILSAISRFAASHSGADPQTMPEFADELSD</sequence>
<name>S5Y1R4_PARAH</name>
<protein>
    <submittedName>
        <fullName evidence="3">Alpha/beta hydrolase</fullName>
        <ecNumber evidence="3">3.1.1.3</ecNumber>
    </submittedName>
</protein>
<evidence type="ECO:0000313" key="3">
    <source>
        <dbReference type="EMBL" id="AGT11417.1"/>
    </source>
</evidence>
<dbReference type="Gene3D" id="3.40.50.1820">
    <property type="entry name" value="alpha/beta hydrolase"/>
    <property type="match status" value="1"/>
</dbReference>
<dbReference type="HOGENOM" id="CLU_012494_6_4_5"/>
<evidence type="ECO:0000313" key="4">
    <source>
        <dbReference type="Proteomes" id="UP000015480"/>
    </source>
</evidence>
<dbReference type="RefSeq" id="WP_020953188.1">
    <property type="nucleotide sequence ID" value="NC_022044.1"/>
</dbReference>
<dbReference type="EMBL" id="CP006654">
    <property type="protein sequence ID" value="AGT11417.1"/>
    <property type="molecule type" value="Genomic_DNA"/>
</dbReference>
<dbReference type="EC" id="3.1.1.3" evidence="3"/>
<accession>S5Y1R4</accession>
<dbReference type="Pfam" id="PF07859">
    <property type="entry name" value="Abhydrolase_3"/>
    <property type="match status" value="1"/>
</dbReference>
<proteinExistence type="predicted"/>
<feature type="domain" description="Alpha/beta hydrolase fold-3" evidence="2">
    <location>
        <begin position="75"/>
        <end position="268"/>
    </location>
</feature>
<evidence type="ECO:0000259" key="2">
    <source>
        <dbReference type="Pfam" id="PF07859"/>
    </source>
</evidence>
<keyword evidence="1 3" id="KW-0378">Hydrolase</keyword>
<dbReference type="InterPro" id="IPR050300">
    <property type="entry name" value="GDXG_lipolytic_enzyme"/>
</dbReference>
<gene>
    <name evidence="3" type="ORF">JCM7686_pAMI6p087</name>
</gene>
<organism evidence="3 4">
    <name type="scientific">Paracoccus aminophilus JCM 7686</name>
    <dbReference type="NCBI Taxonomy" id="1367847"/>
    <lineage>
        <taxon>Bacteria</taxon>
        <taxon>Pseudomonadati</taxon>
        <taxon>Pseudomonadota</taxon>
        <taxon>Alphaproteobacteria</taxon>
        <taxon>Rhodobacterales</taxon>
        <taxon>Paracoccaceae</taxon>
        <taxon>Paracoccus</taxon>
    </lineage>
</organism>
<dbReference type="InterPro" id="IPR029058">
    <property type="entry name" value="AB_hydrolase_fold"/>
</dbReference>
<dbReference type="AlphaFoldDB" id="S5Y1R4"/>